<protein>
    <submittedName>
        <fullName evidence="3">Uncharacterized protein</fullName>
    </submittedName>
</protein>
<dbReference type="AlphaFoldDB" id="A0A317MTH1"/>
<keyword evidence="4" id="KW-1185">Reference proteome</keyword>
<gene>
    <name evidence="3" type="ORF">C7443_108130</name>
</gene>
<dbReference type="RefSeq" id="WP_110019305.1">
    <property type="nucleotide sequence ID" value="NZ_QGTJ01000008.1"/>
</dbReference>
<evidence type="ECO:0000256" key="1">
    <source>
        <dbReference type="SAM" id="Phobius"/>
    </source>
</evidence>
<sequence>MKYRLFSSVVCTAFSCMAIAASLDMKAPLWLAAWGAYLIILVFWIKNNRAPMMLLVVGTVLGLVSVVSSPFFIALLWALPAIALMLHVIKCSLPISSRASQSNESL</sequence>
<dbReference type="EMBL" id="QGTJ01000008">
    <property type="protein sequence ID" value="PWV60201.1"/>
    <property type="molecule type" value="Genomic_DNA"/>
</dbReference>
<feature type="chain" id="PRO_5016447487" evidence="2">
    <location>
        <begin position="21"/>
        <end position="106"/>
    </location>
</feature>
<organism evidence="3 4">
    <name type="scientific">Plasticicumulans acidivorans</name>
    <dbReference type="NCBI Taxonomy" id="886464"/>
    <lineage>
        <taxon>Bacteria</taxon>
        <taxon>Pseudomonadati</taxon>
        <taxon>Pseudomonadota</taxon>
        <taxon>Gammaproteobacteria</taxon>
        <taxon>Candidatus Competibacteraceae</taxon>
        <taxon>Plasticicumulans</taxon>
    </lineage>
</organism>
<dbReference type="PROSITE" id="PS51257">
    <property type="entry name" value="PROKAR_LIPOPROTEIN"/>
    <property type="match status" value="1"/>
</dbReference>
<dbReference type="Proteomes" id="UP000246569">
    <property type="component" value="Unassembled WGS sequence"/>
</dbReference>
<keyword evidence="1" id="KW-1133">Transmembrane helix</keyword>
<evidence type="ECO:0000313" key="4">
    <source>
        <dbReference type="Proteomes" id="UP000246569"/>
    </source>
</evidence>
<reference evidence="3 4" key="1">
    <citation type="submission" date="2018-05" db="EMBL/GenBank/DDBJ databases">
        <title>Genomic Encyclopedia of Type Strains, Phase IV (KMG-IV): sequencing the most valuable type-strain genomes for metagenomic binning, comparative biology and taxonomic classification.</title>
        <authorList>
            <person name="Goeker M."/>
        </authorList>
    </citation>
    <scope>NUCLEOTIDE SEQUENCE [LARGE SCALE GENOMIC DNA]</scope>
    <source>
        <strain evidence="3 4">DSM 23606</strain>
    </source>
</reference>
<name>A0A317MTH1_9GAMM</name>
<feature type="transmembrane region" description="Helical" evidence="1">
    <location>
        <begin position="30"/>
        <end position="45"/>
    </location>
</feature>
<proteinExistence type="predicted"/>
<keyword evidence="1" id="KW-0472">Membrane</keyword>
<keyword evidence="2" id="KW-0732">Signal</keyword>
<comment type="caution">
    <text evidence="3">The sequence shown here is derived from an EMBL/GenBank/DDBJ whole genome shotgun (WGS) entry which is preliminary data.</text>
</comment>
<keyword evidence="1" id="KW-0812">Transmembrane</keyword>
<evidence type="ECO:0000313" key="3">
    <source>
        <dbReference type="EMBL" id="PWV60201.1"/>
    </source>
</evidence>
<feature type="transmembrane region" description="Helical" evidence="1">
    <location>
        <begin position="52"/>
        <end position="79"/>
    </location>
</feature>
<accession>A0A317MTH1</accession>
<feature type="signal peptide" evidence="2">
    <location>
        <begin position="1"/>
        <end position="20"/>
    </location>
</feature>
<evidence type="ECO:0000256" key="2">
    <source>
        <dbReference type="SAM" id="SignalP"/>
    </source>
</evidence>